<keyword evidence="2" id="KW-0732">Signal</keyword>
<proteinExistence type="predicted"/>
<gene>
    <name evidence="4" type="ORF">MTBBW1_2360027</name>
</gene>
<evidence type="ECO:0000256" key="2">
    <source>
        <dbReference type="SAM" id="SignalP"/>
    </source>
</evidence>
<accession>A0A1W1HDS0</accession>
<dbReference type="InterPro" id="IPR013424">
    <property type="entry name" value="Ice-binding_C"/>
</dbReference>
<dbReference type="EMBL" id="FWEV01000153">
    <property type="protein sequence ID" value="SLM30644.1"/>
    <property type="molecule type" value="Genomic_DNA"/>
</dbReference>
<feature type="signal peptide" evidence="2">
    <location>
        <begin position="1"/>
        <end position="26"/>
    </location>
</feature>
<evidence type="ECO:0000313" key="4">
    <source>
        <dbReference type="EMBL" id="SLM30644.1"/>
    </source>
</evidence>
<evidence type="ECO:0000256" key="1">
    <source>
        <dbReference type="SAM" id="Phobius"/>
    </source>
</evidence>
<sequence>MKKFKLIVIACLVGGMCFLGVGSAHAVGSGGTLFEKADSENLLSYSFGVWTDDVTSFGVYSQVTNLSMELLNKNEVDTILANYGYTYRKEQVAFEDVFSALGIGATDTFSFYFNTPSSPEYGSYSTENSFSFMKGSSLVFVDDIKTAVPIPATVFLFGTGLAGLVGLRRRKRVL</sequence>
<dbReference type="Pfam" id="PF07589">
    <property type="entry name" value="PEP-CTERM"/>
    <property type="match status" value="1"/>
</dbReference>
<evidence type="ECO:0000259" key="3">
    <source>
        <dbReference type="Pfam" id="PF07589"/>
    </source>
</evidence>
<name>A0A1W1HDS0_9BACT</name>
<dbReference type="NCBIfam" id="TIGR02595">
    <property type="entry name" value="PEP_CTERM"/>
    <property type="match status" value="1"/>
</dbReference>
<organism evidence="4 5">
    <name type="scientific">Desulfamplus magnetovallimortis</name>
    <dbReference type="NCBI Taxonomy" id="1246637"/>
    <lineage>
        <taxon>Bacteria</taxon>
        <taxon>Pseudomonadati</taxon>
        <taxon>Thermodesulfobacteriota</taxon>
        <taxon>Desulfobacteria</taxon>
        <taxon>Desulfobacterales</taxon>
        <taxon>Desulfobacteraceae</taxon>
        <taxon>Desulfamplus</taxon>
    </lineage>
</organism>
<evidence type="ECO:0000313" key="5">
    <source>
        <dbReference type="Proteomes" id="UP000191931"/>
    </source>
</evidence>
<protein>
    <recommendedName>
        <fullName evidence="3">Ice-binding protein C-terminal domain-containing protein</fullName>
    </recommendedName>
</protein>
<feature type="domain" description="Ice-binding protein C-terminal" evidence="3">
    <location>
        <begin position="147"/>
        <end position="170"/>
    </location>
</feature>
<dbReference type="STRING" id="1246637.MTBBW1_2360027"/>
<feature type="transmembrane region" description="Helical" evidence="1">
    <location>
        <begin position="148"/>
        <end position="167"/>
    </location>
</feature>
<dbReference type="Proteomes" id="UP000191931">
    <property type="component" value="Unassembled WGS sequence"/>
</dbReference>
<dbReference type="RefSeq" id="WP_080808961.1">
    <property type="nucleotide sequence ID" value="NZ_LT828563.1"/>
</dbReference>
<keyword evidence="1" id="KW-1133">Transmembrane helix</keyword>
<dbReference type="AlphaFoldDB" id="A0A1W1HDS0"/>
<keyword evidence="5" id="KW-1185">Reference proteome</keyword>
<keyword evidence="1" id="KW-0472">Membrane</keyword>
<dbReference type="InterPro" id="IPR022472">
    <property type="entry name" value="VPLPA-CTERM"/>
</dbReference>
<dbReference type="NCBIfam" id="TIGR03370">
    <property type="entry name" value="VPLPA-CTERM"/>
    <property type="match status" value="1"/>
</dbReference>
<keyword evidence="1" id="KW-0812">Transmembrane</keyword>
<reference evidence="4 5" key="1">
    <citation type="submission" date="2017-03" db="EMBL/GenBank/DDBJ databases">
        <authorList>
            <person name="Afonso C.L."/>
            <person name="Miller P.J."/>
            <person name="Scott M.A."/>
            <person name="Spackman E."/>
            <person name="Goraichik I."/>
            <person name="Dimitrov K.M."/>
            <person name="Suarez D.L."/>
            <person name="Swayne D.E."/>
        </authorList>
    </citation>
    <scope>NUCLEOTIDE SEQUENCE [LARGE SCALE GENOMIC DNA]</scope>
    <source>
        <strain evidence="4">PRJEB14757</strain>
    </source>
</reference>
<feature type="chain" id="PRO_5012370768" description="Ice-binding protein C-terminal domain-containing protein" evidence="2">
    <location>
        <begin position="27"/>
        <end position="174"/>
    </location>
</feature>